<reference evidence="5" key="1">
    <citation type="submission" date="2025-08" db="UniProtKB">
        <authorList>
            <consortium name="RefSeq"/>
        </authorList>
    </citation>
    <scope>IDENTIFICATION</scope>
    <source>
        <tissue evidence="5">Whole larvae</tissue>
    </source>
</reference>
<dbReference type="RefSeq" id="XP_052758653.1">
    <property type="nucleotide sequence ID" value="XM_052902693.1"/>
</dbReference>
<evidence type="ECO:0000256" key="1">
    <source>
        <dbReference type="SAM" id="MobiDB-lite"/>
    </source>
</evidence>
<keyword evidence="2" id="KW-1133">Transmembrane helix</keyword>
<feature type="signal peptide" evidence="3">
    <location>
        <begin position="1"/>
        <end position="20"/>
    </location>
</feature>
<keyword evidence="2" id="KW-0812">Transmembrane</keyword>
<protein>
    <submittedName>
        <fullName evidence="5">Uncharacterized protein LOC113518553</fullName>
    </submittedName>
</protein>
<feature type="chain" id="PRO_5047512296" evidence="3">
    <location>
        <begin position="21"/>
        <end position="759"/>
    </location>
</feature>
<proteinExistence type="predicted"/>
<feature type="region of interest" description="Disordered" evidence="1">
    <location>
        <begin position="212"/>
        <end position="238"/>
    </location>
</feature>
<evidence type="ECO:0000313" key="4">
    <source>
        <dbReference type="Proteomes" id="UP001652740"/>
    </source>
</evidence>
<feature type="compositionally biased region" description="Basic and acidic residues" evidence="1">
    <location>
        <begin position="571"/>
        <end position="594"/>
    </location>
</feature>
<keyword evidence="2" id="KW-0472">Membrane</keyword>
<feature type="region of interest" description="Disordered" evidence="1">
    <location>
        <begin position="571"/>
        <end position="617"/>
    </location>
</feature>
<feature type="transmembrane region" description="Helical" evidence="2">
    <location>
        <begin position="673"/>
        <end position="697"/>
    </location>
</feature>
<name>A0ABM3N502_GALME</name>
<dbReference type="GeneID" id="113518553"/>
<keyword evidence="3" id="KW-0732">Signal</keyword>
<gene>
    <name evidence="5" type="primary">LOC113518553</name>
</gene>
<feature type="compositionally biased region" description="Basic and acidic residues" evidence="1">
    <location>
        <begin position="608"/>
        <end position="617"/>
    </location>
</feature>
<keyword evidence="4" id="KW-1185">Reference proteome</keyword>
<evidence type="ECO:0000256" key="3">
    <source>
        <dbReference type="SAM" id="SignalP"/>
    </source>
</evidence>
<feature type="compositionally biased region" description="Pro residues" evidence="1">
    <location>
        <begin position="368"/>
        <end position="377"/>
    </location>
</feature>
<evidence type="ECO:0000313" key="5">
    <source>
        <dbReference type="RefSeq" id="XP_052758653.1"/>
    </source>
</evidence>
<evidence type="ECO:0000256" key="2">
    <source>
        <dbReference type="SAM" id="Phobius"/>
    </source>
</evidence>
<feature type="region of interest" description="Disordered" evidence="1">
    <location>
        <begin position="415"/>
        <end position="439"/>
    </location>
</feature>
<accession>A0ABM3N502</accession>
<organism evidence="4 5">
    <name type="scientific">Galleria mellonella</name>
    <name type="common">Greater wax moth</name>
    <dbReference type="NCBI Taxonomy" id="7137"/>
    <lineage>
        <taxon>Eukaryota</taxon>
        <taxon>Metazoa</taxon>
        <taxon>Ecdysozoa</taxon>
        <taxon>Arthropoda</taxon>
        <taxon>Hexapoda</taxon>
        <taxon>Insecta</taxon>
        <taxon>Pterygota</taxon>
        <taxon>Neoptera</taxon>
        <taxon>Endopterygota</taxon>
        <taxon>Lepidoptera</taxon>
        <taxon>Glossata</taxon>
        <taxon>Ditrysia</taxon>
        <taxon>Pyraloidea</taxon>
        <taxon>Pyralidae</taxon>
        <taxon>Galleriinae</taxon>
        <taxon>Galleria</taxon>
    </lineage>
</organism>
<sequence>MKKIAIVFSLFVLFEINVNGLNLPGPLVYVVTPSPHSPGADKGRSAPFYYHNWIKRIDSPQNVTTTISTPKLKVKTPDLIFAEFESDNSDNMKKSIRKLLEKEKTEIKTSTTMGSIYVPDEDINRNSHKTYETTTEKMEEKSQSTSNDMTDYFALYNNLYNNDPPAPVYISSTMASSSTTTTAAPADVENVWHIIDSEKYNQYSGKWNEIPITSETNQDTMEDSKTNSNKETYQQKQEDNAVDENFALPGFGTNPGNGAENESRAIRTEQNIRFPYVSLKPFQMKNLKKPLSNIFTNSKKGNNNMFTSLDNFQEIKNPVRGEAQDIDIVRQPIERYNPAQPYLPHDYGSKSKQSSPIATPMKTVANLVPPPPPPPPKLTADDFPSPTNYESFPPYAVPTADSVPMVSSPAVKPTAISYQPPAETSNDSEFDAPPTDSDNDDMSMALGYRYKPPAFVPTLPSVKKPYDGYSYDKPLMAMDTPPTMNTGGYSYNKPAMSLDSPTVMNMGTYNKPDPTMDSMPEDKPDFHGYNYNKPPPVSPPEDHAPFPTYGYHDHGPPSYHHESDYPELIFDKPHGGMDDSKNGGDTKGGDDTKDIGMMPPPPQPQQDMKPDMDSSSMDDHGFPHDFPGDLKYHDFDDHDFYHHHHHHHTTTTTTTTEMPRVNRYSYYYLGKKLYYLPLYFSVYFIVYVGALIIKAILRHKIVYPNSWRPNDQTASFFSKRSVDSWNFSNETLHEVTGRVTRAIAKAAEKYMTENTKVDK</sequence>
<feature type="region of interest" description="Disordered" evidence="1">
    <location>
        <begin position="366"/>
        <end position="385"/>
    </location>
</feature>
<dbReference type="Proteomes" id="UP001652740">
    <property type="component" value="Unplaced"/>
</dbReference>
<feature type="compositionally biased region" description="Polar residues" evidence="1">
    <location>
        <begin position="226"/>
        <end position="235"/>
    </location>
</feature>